<name>A0A5N6NQH6_9ASTR</name>
<dbReference type="AlphaFoldDB" id="A0A5N6NQH6"/>
<dbReference type="Proteomes" id="UP000326396">
    <property type="component" value="Linkage Group LG18"/>
</dbReference>
<proteinExistence type="predicted"/>
<protein>
    <submittedName>
        <fullName evidence="1">Uncharacterized protein</fullName>
    </submittedName>
</protein>
<sequence>MGPNRSHRHGVEPFSVNRWDNRVLNSYQQPTKETANAPDLTEATVMPFMAIKPWQESNEKMIIATSFVEPKMRIVTVGMASASVMQELHMHP</sequence>
<reference evidence="1 2" key="1">
    <citation type="submission" date="2019-05" db="EMBL/GenBank/DDBJ databases">
        <title>Mikania micrantha, genome provides insights into the molecular mechanism of rapid growth.</title>
        <authorList>
            <person name="Liu B."/>
        </authorList>
    </citation>
    <scope>NUCLEOTIDE SEQUENCE [LARGE SCALE GENOMIC DNA]</scope>
    <source>
        <strain evidence="1">NLD-2019</strain>
        <tissue evidence="1">Leaf</tissue>
    </source>
</reference>
<comment type="caution">
    <text evidence="1">The sequence shown here is derived from an EMBL/GenBank/DDBJ whole genome shotgun (WGS) entry which is preliminary data.</text>
</comment>
<gene>
    <name evidence="1" type="ORF">E3N88_19656</name>
</gene>
<evidence type="ECO:0000313" key="1">
    <source>
        <dbReference type="EMBL" id="KAD4982985.1"/>
    </source>
</evidence>
<keyword evidence="2" id="KW-1185">Reference proteome</keyword>
<evidence type="ECO:0000313" key="2">
    <source>
        <dbReference type="Proteomes" id="UP000326396"/>
    </source>
</evidence>
<dbReference type="EMBL" id="SZYD01000010">
    <property type="protein sequence ID" value="KAD4982985.1"/>
    <property type="molecule type" value="Genomic_DNA"/>
</dbReference>
<accession>A0A5N6NQH6</accession>
<organism evidence="1 2">
    <name type="scientific">Mikania micrantha</name>
    <name type="common">bitter vine</name>
    <dbReference type="NCBI Taxonomy" id="192012"/>
    <lineage>
        <taxon>Eukaryota</taxon>
        <taxon>Viridiplantae</taxon>
        <taxon>Streptophyta</taxon>
        <taxon>Embryophyta</taxon>
        <taxon>Tracheophyta</taxon>
        <taxon>Spermatophyta</taxon>
        <taxon>Magnoliopsida</taxon>
        <taxon>eudicotyledons</taxon>
        <taxon>Gunneridae</taxon>
        <taxon>Pentapetalae</taxon>
        <taxon>asterids</taxon>
        <taxon>campanulids</taxon>
        <taxon>Asterales</taxon>
        <taxon>Asteraceae</taxon>
        <taxon>Asteroideae</taxon>
        <taxon>Heliantheae alliance</taxon>
        <taxon>Eupatorieae</taxon>
        <taxon>Mikania</taxon>
    </lineage>
</organism>